<feature type="coiled-coil region" evidence="5">
    <location>
        <begin position="128"/>
        <end position="155"/>
    </location>
</feature>
<gene>
    <name evidence="7" type="ORF">g.749</name>
</gene>
<dbReference type="InterPro" id="IPR057251">
    <property type="entry name" value="FP_C"/>
</dbReference>
<dbReference type="AlphaFoldDB" id="A0A1B6L4T1"/>
<evidence type="ECO:0000256" key="1">
    <source>
        <dbReference type="ARBA" id="ARBA00022723"/>
    </source>
</evidence>
<keyword evidence="5" id="KW-0175">Coiled coil</keyword>
<dbReference type="SUPFAM" id="SSF57903">
    <property type="entry name" value="FYVE/PHD zinc finger"/>
    <property type="match status" value="1"/>
</dbReference>
<dbReference type="Pfam" id="PF25298">
    <property type="entry name" value="Baculo_FP_2nd"/>
    <property type="match status" value="1"/>
</dbReference>
<dbReference type="InterPro" id="IPR019787">
    <property type="entry name" value="Znf_PHD-finger"/>
</dbReference>
<organism evidence="7">
    <name type="scientific">Graphocephala atropunctata</name>
    <dbReference type="NCBI Taxonomy" id="36148"/>
    <lineage>
        <taxon>Eukaryota</taxon>
        <taxon>Metazoa</taxon>
        <taxon>Ecdysozoa</taxon>
        <taxon>Arthropoda</taxon>
        <taxon>Hexapoda</taxon>
        <taxon>Insecta</taxon>
        <taxon>Pterygota</taxon>
        <taxon>Neoptera</taxon>
        <taxon>Paraneoptera</taxon>
        <taxon>Hemiptera</taxon>
        <taxon>Auchenorrhyncha</taxon>
        <taxon>Membracoidea</taxon>
        <taxon>Cicadellidae</taxon>
        <taxon>Cicadellinae</taxon>
        <taxon>Cicadellini</taxon>
        <taxon>Graphocephala</taxon>
    </lineage>
</organism>
<evidence type="ECO:0000256" key="4">
    <source>
        <dbReference type="PROSITE-ProRule" id="PRU00146"/>
    </source>
</evidence>
<keyword evidence="2 4" id="KW-0863">Zinc-finger</keyword>
<dbReference type="PANTHER" id="PTHR11505">
    <property type="entry name" value="L1 TRANSPOSABLE ELEMENT-RELATED"/>
    <property type="match status" value="1"/>
</dbReference>
<dbReference type="PROSITE" id="PS50016">
    <property type="entry name" value="ZF_PHD_2"/>
    <property type="match status" value="1"/>
</dbReference>
<proteinExistence type="predicted"/>
<evidence type="ECO:0000259" key="6">
    <source>
        <dbReference type="PROSITE" id="PS50016"/>
    </source>
</evidence>
<dbReference type="Gene3D" id="3.30.40.10">
    <property type="entry name" value="Zinc/RING finger domain, C3HC4 (zinc finger)"/>
    <property type="match status" value="1"/>
</dbReference>
<evidence type="ECO:0000256" key="2">
    <source>
        <dbReference type="ARBA" id="ARBA00022771"/>
    </source>
</evidence>
<keyword evidence="1" id="KW-0479">Metal-binding</keyword>
<dbReference type="InterPro" id="IPR011011">
    <property type="entry name" value="Znf_FYVE_PHD"/>
</dbReference>
<dbReference type="EMBL" id="GEBQ01021483">
    <property type="protein sequence ID" value="JAT18494.1"/>
    <property type="molecule type" value="Transcribed_RNA"/>
</dbReference>
<feature type="domain" description="PHD-type" evidence="6">
    <location>
        <begin position="1"/>
        <end position="57"/>
    </location>
</feature>
<reference evidence="7" key="1">
    <citation type="submission" date="2015-11" db="EMBL/GenBank/DDBJ databases">
        <title>De novo transcriptome assembly of four potential Pierce s Disease insect vectors from Arizona vineyards.</title>
        <authorList>
            <person name="Tassone E.E."/>
        </authorList>
    </citation>
    <scope>NUCLEOTIDE SEQUENCE</scope>
</reference>
<protein>
    <recommendedName>
        <fullName evidence="6">PHD-type domain-containing protein</fullName>
    </recommendedName>
</protein>
<accession>A0A1B6L4T1</accession>
<dbReference type="InterPro" id="IPR019786">
    <property type="entry name" value="Zinc_finger_PHD-type_CS"/>
</dbReference>
<dbReference type="InterPro" id="IPR013083">
    <property type="entry name" value="Znf_RING/FYVE/PHD"/>
</dbReference>
<name>A0A1B6L4T1_9HEMI</name>
<sequence>MSSCGVCLKSVSQKHLKLTCKDCNKDFHGECLKMSKADVDCVTADNLVWRCTTCASERRKSMRFDSQVTEGNLTLENIMKKVVEIAENQKQNETNFNTSYEALYGKIDESTDAVKKQTEELEKCLKVIDGLVSENRVLKERIDALEARLEEQEQYSRRNTVEIQGIPQEKNEDVAIVKQVGKALDLDISCSMIDACHRLGRRSGSNNSPPGIVVKFVSRLDKEELLRKRRIKRNLSTRHMSLGVDQPVYINEALTPARRKLLAEARRVKREKHYKFLWVRNGK</sequence>
<dbReference type="Gene3D" id="3.30.70.1820">
    <property type="entry name" value="L1 transposable element, RRM domain"/>
    <property type="match status" value="1"/>
</dbReference>
<dbReference type="PROSITE" id="PS01359">
    <property type="entry name" value="ZF_PHD_1"/>
    <property type="match status" value="1"/>
</dbReference>
<keyword evidence="3" id="KW-0862">Zinc</keyword>
<dbReference type="GO" id="GO:0008270">
    <property type="term" value="F:zinc ion binding"/>
    <property type="evidence" value="ECO:0007669"/>
    <property type="project" value="UniProtKB-KW"/>
</dbReference>
<evidence type="ECO:0000256" key="5">
    <source>
        <dbReference type="SAM" id="Coils"/>
    </source>
</evidence>
<evidence type="ECO:0000256" key="3">
    <source>
        <dbReference type="ARBA" id="ARBA00022833"/>
    </source>
</evidence>
<dbReference type="InterPro" id="IPR004244">
    <property type="entry name" value="Transposase_22"/>
</dbReference>
<feature type="non-terminal residue" evidence="7">
    <location>
        <position position="283"/>
    </location>
</feature>
<dbReference type="SMART" id="SM00249">
    <property type="entry name" value="PHD"/>
    <property type="match status" value="1"/>
</dbReference>
<evidence type="ECO:0000313" key="7">
    <source>
        <dbReference type="EMBL" id="JAT18494.1"/>
    </source>
</evidence>
<dbReference type="InterPro" id="IPR001965">
    <property type="entry name" value="Znf_PHD"/>
</dbReference>